<dbReference type="EMBL" id="LC469780">
    <property type="protein sequence ID" value="BBJ21553.1"/>
    <property type="molecule type" value="Genomic_DNA"/>
</dbReference>
<sequence length="128" mass="14786">MAQKMIDEKKINQNDSEDEESIGSQDSFHSMDSVESVPSPELQKKTFQTMKTDSNTLPKPKERSTRGKYRSWVQYRVIIHQALRDAVFDRKKASAILRDYHKVFIPPSVIGYYSRKLSASLPSLNETF</sequence>
<feature type="compositionally biased region" description="Polar residues" evidence="1">
    <location>
        <begin position="45"/>
        <end position="57"/>
    </location>
</feature>
<protein>
    <submittedName>
        <fullName evidence="2">Encapsidation protein 22K</fullName>
    </submittedName>
</protein>
<proteinExistence type="predicted"/>
<evidence type="ECO:0000256" key="1">
    <source>
        <dbReference type="SAM" id="MobiDB-lite"/>
    </source>
</evidence>
<evidence type="ECO:0000313" key="3">
    <source>
        <dbReference type="Proteomes" id="UP000327402"/>
    </source>
</evidence>
<name>A0A5H2WY37_9ADEN</name>
<dbReference type="Proteomes" id="UP000327402">
    <property type="component" value="Segment"/>
</dbReference>
<accession>A0A5H2WY37</accession>
<reference evidence="2" key="1">
    <citation type="journal article" date="2019" name="Virus">
        <title>Identification of a distinct lineage of aviadenovirus from crane feces.</title>
        <authorList>
            <person name="Mukai Y."/>
            <person name="Tomita Y."/>
            <person name="Kryukov K."/>
            <person name="Nakagawa S."/>
            <person name="Ozawa M."/>
            <person name="Matsui T."/>
            <person name="Tomonaga K."/>
            <person name="Imanishi T."/>
            <person name="Kawaoka Y."/>
            <person name="Watanabe T."/>
            <person name="Horie M."/>
        </authorList>
    </citation>
    <scope>NUCLEOTIDE SEQUENCE</scope>
</reference>
<gene>
    <name evidence="2" type="primary">22K</name>
</gene>
<feature type="region of interest" description="Disordered" evidence="1">
    <location>
        <begin position="1"/>
        <end position="67"/>
    </location>
</feature>
<feature type="compositionally biased region" description="Basic and acidic residues" evidence="1">
    <location>
        <begin position="1"/>
        <end position="12"/>
    </location>
</feature>
<evidence type="ECO:0000313" key="2">
    <source>
        <dbReference type="EMBL" id="BBJ21553.1"/>
    </source>
</evidence>
<keyword evidence="3" id="KW-1185">Reference proteome</keyword>
<organism evidence="2">
    <name type="scientific">Crane-associated adenovirus 1</name>
    <dbReference type="NCBI Taxonomy" id="2559941"/>
    <lineage>
        <taxon>Viruses</taxon>
        <taxon>Varidnaviria</taxon>
        <taxon>Bamfordvirae</taxon>
        <taxon>Preplasmiviricota</taxon>
        <taxon>Polisuviricotina</taxon>
        <taxon>Pharingeaviricetes</taxon>
        <taxon>Rowavirales</taxon>
        <taxon>Adenoviridae</taxon>
        <taxon>Aviadenovirus</taxon>
        <taxon>Aviadenovirus gruis</taxon>
    </lineage>
</organism>